<comment type="caution">
    <text evidence="2">The sequence shown here is derived from an EMBL/GenBank/DDBJ whole genome shotgun (WGS) entry which is preliminary data.</text>
</comment>
<dbReference type="InterPro" id="IPR036736">
    <property type="entry name" value="ACP-like_sf"/>
</dbReference>
<dbReference type="Proteomes" id="UP001500879">
    <property type="component" value="Unassembled WGS sequence"/>
</dbReference>
<feature type="domain" description="Carrier" evidence="1">
    <location>
        <begin position="1"/>
        <end position="79"/>
    </location>
</feature>
<dbReference type="EMBL" id="BAAABX010000019">
    <property type="protein sequence ID" value="GAA0397748.1"/>
    <property type="molecule type" value="Genomic_DNA"/>
</dbReference>
<dbReference type="Gene3D" id="1.10.1200.10">
    <property type="entry name" value="ACP-like"/>
    <property type="match status" value="1"/>
</dbReference>
<protein>
    <recommendedName>
        <fullName evidence="1">Carrier domain-containing protein</fullName>
    </recommendedName>
</protein>
<evidence type="ECO:0000313" key="2">
    <source>
        <dbReference type="EMBL" id="GAA0397748.1"/>
    </source>
</evidence>
<dbReference type="SUPFAM" id="SSF47336">
    <property type="entry name" value="ACP-like"/>
    <property type="match status" value="1"/>
</dbReference>
<evidence type="ECO:0000313" key="3">
    <source>
        <dbReference type="Proteomes" id="UP001500879"/>
    </source>
</evidence>
<accession>A0ABN0YJL9</accession>
<dbReference type="Pfam" id="PF00550">
    <property type="entry name" value="PP-binding"/>
    <property type="match status" value="1"/>
</dbReference>
<dbReference type="PROSITE" id="PS50075">
    <property type="entry name" value="CARRIER"/>
    <property type="match status" value="1"/>
</dbReference>
<sequence>MAAVVEIDDLRTIVAESLELEPGDVADDAHFTDELDMDSLALLEVSSRVEKQYGIAVQDAALGSLRTLADLLILVESLLAEGSAA</sequence>
<gene>
    <name evidence="2" type="ORF">GCM10010357_18560</name>
</gene>
<evidence type="ECO:0000259" key="1">
    <source>
        <dbReference type="PROSITE" id="PS50075"/>
    </source>
</evidence>
<proteinExistence type="predicted"/>
<organism evidence="2 3">
    <name type="scientific">Streptomyces luteireticuli</name>
    <dbReference type="NCBI Taxonomy" id="173858"/>
    <lineage>
        <taxon>Bacteria</taxon>
        <taxon>Bacillati</taxon>
        <taxon>Actinomycetota</taxon>
        <taxon>Actinomycetes</taxon>
        <taxon>Kitasatosporales</taxon>
        <taxon>Streptomycetaceae</taxon>
        <taxon>Streptomyces</taxon>
    </lineage>
</organism>
<dbReference type="RefSeq" id="WP_344021931.1">
    <property type="nucleotide sequence ID" value="NZ_BAAABX010000019.1"/>
</dbReference>
<keyword evidence="3" id="KW-1185">Reference proteome</keyword>
<dbReference type="InterPro" id="IPR009081">
    <property type="entry name" value="PP-bd_ACP"/>
</dbReference>
<reference evidence="2 3" key="1">
    <citation type="journal article" date="2019" name="Int. J. Syst. Evol. Microbiol.">
        <title>The Global Catalogue of Microorganisms (GCM) 10K type strain sequencing project: providing services to taxonomists for standard genome sequencing and annotation.</title>
        <authorList>
            <consortium name="The Broad Institute Genomics Platform"/>
            <consortium name="The Broad Institute Genome Sequencing Center for Infectious Disease"/>
            <person name="Wu L."/>
            <person name="Ma J."/>
        </authorList>
    </citation>
    <scope>NUCLEOTIDE SEQUENCE [LARGE SCALE GENOMIC DNA]</scope>
    <source>
        <strain evidence="2 3">JCM 4788</strain>
    </source>
</reference>
<name>A0ABN0YJL9_9ACTN</name>